<dbReference type="AlphaFoldDB" id="A0A9P7C3U5"/>
<reference evidence="1 2" key="1">
    <citation type="journal article" date="2020" name="Microb. Genom.">
        <title>Genetic diversity of clinical and environmental Mucorales isolates obtained from an investigation of mucormycosis cases among solid organ transplant recipients.</title>
        <authorList>
            <person name="Nguyen M.H."/>
            <person name="Kaul D."/>
            <person name="Muto C."/>
            <person name="Cheng S.J."/>
            <person name="Richter R.A."/>
            <person name="Bruno V.M."/>
            <person name="Liu G."/>
            <person name="Beyhan S."/>
            <person name="Sundermann A.J."/>
            <person name="Mounaud S."/>
            <person name="Pasculle A.W."/>
            <person name="Nierman W.C."/>
            <person name="Driscoll E."/>
            <person name="Cumbie R."/>
            <person name="Clancy C.J."/>
            <person name="Dupont C.L."/>
        </authorList>
    </citation>
    <scope>NUCLEOTIDE SEQUENCE [LARGE SCALE GENOMIC DNA]</scope>
    <source>
        <strain evidence="1 2">GL24</strain>
    </source>
</reference>
<gene>
    <name evidence="1" type="ORF">G6F50_015365</name>
</gene>
<evidence type="ECO:0000313" key="2">
    <source>
        <dbReference type="Proteomes" id="UP000740926"/>
    </source>
</evidence>
<dbReference type="EMBL" id="JAANIU010008385">
    <property type="protein sequence ID" value="KAG1535204.1"/>
    <property type="molecule type" value="Genomic_DNA"/>
</dbReference>
<comment type="caution">
    <text evidence="1">The sequence shown here is derived from an EMBL/GenBank/DDBJ whole genome shotgun (WGS) entry which is preliminary data.</text>
</comment>
<proteinExistence type="predicted"/>
<organism evidence="1 2">
    <name type="scientific">Rhizopus delemar</name>
    <dbReference type="NCBI Taxonomy" id="936053"/>
    <lineage>
        <taxon>Eukaryota</taxon>
        <taxon>Fungi</taxon>
        <taxon>Fungi incertae sedis</taxon>
        <taxon>Mucoromycota</taxon>
        <taxon>Mucoromycotina</taxon>
        <taxon>Mucoromycetes</taxon>
        <taxon>Mucorales</taxon>
        <taxon>Mucorineae</taxon>
        <taxon>Rhizopodaceae</taxon>
        <taxon>Rhizopus</taxon>
    </lineage>
</organism>
<dbReference type="Proteomes" id="UP000740926">
    <property type="component" value="Unassembled WGS sequence"/>
</dbReference>
<evidence type="ECO:0000313" key="1">
    <source>
        <dbReference type="EMBL" id="KAG1535204.1"/>
    </source>
</evidence>
<accession>A0A9P7C3U5</accession>
<keyword evidence="2" id="KW-1185">Reference proteome</keyword>
<sequence>MHQPARRAGVAAAMTAAQQGAQAGQQQAWLDRLVHVVVGARFQAQYLLDIVFAGGQHQDRHIGKAADLPAHIDAAQARQHQVQHHQFRCMLAARRAGQVAAGHVLYGEAMFVQIVADQLGQAAIVFHQQDRGRRAAGGGCPARGLHAYWASVPGQDRPAAKPSNGP</sequence>
<name>A0A9P7C3U5_9FUNG</name>
<protein>
    <submittedName>
        <fullName evidence="1">Uncharacterized protein</fullName>
    </submittedName>
</protein>